<keyword evidence="1" id="KW-0472">Membrane</keyword>
<reference evidence="3" key="2">
    <citation type="journal article" date="2010" name="Stand. Genomic Sci.">
        <title>Complete genome sequence of Vulcanisaeta distributa type strain (IC-017T).</title>
        <authorList>
            <person name="Mavromatis K."/>
            <person name="Sikorski J."/>
            <person name="Pabst E."/>
            <person name="Teshima H."/>
            <person name="Lapidus A."/>
            <person name="Lucas S."/>
            <person name="Nolan M."/>
            <person name="Glavina Del Rio T."/>
            <person name="Cheng J."/>
            <person name="Bruce D."/>
            <person name="Goodwin L."/>
            <person name="Pitluck S."/>
            <person name="Liolios K."/>
            <person name="Ivanova N."/>
            <person name="Mikhailova N."/>
            <person name="Pati A."/>
            <person name="Chen A."/>
            <person name="Palaniappan K."/>
            <person name="Land M."/>
            <person name="Hauser L."/>
            <person name="Chang Y."/>
            <person name="Jeffries C."/>
            <person name="Rohde M."/>
            <person name="Spring S."/>
            <person name="Goker M."/>
            <person name="Wirth R."/>
            <person name="Woyke T."/>
            <person name="Bristow J."/>
            <person name="Eisen J."/>
            <person name="Markowitz V."/>
            <person name="Hugenholtz P."/>
            <person name="Klenk H."/>
            <person name="Kyrpides N."/>
        </authorList>
    </citation>
    <scope>NUCLEOTIDE SEQUENCE [LARGE SCALE GENOMIC DNA]</scope>
    <source>
        <strain evidence="3">DSM 14429 / JCM 11212 / NBRC 100878 / IC-017</strain>
    </source>
</reference>
<dbReference type="GeneID" id="9752831"/>
<dbReference type="AlphaFoldDB" id="E1QNG8"/>
<dbReference type="OrthoDB" id="377482at2157"/>
<dbReference type="EMBL" id="CP002100">
    <property type="protein sequence ID" value="ADN51256.1"/>
    <property type="molecule type" value="Genomic_DNA"/>
</dbReference>
<feature type="transmembrane region" description="Helical" evidence="1">
    <location>
        <begin position="121"/>
        <end position="141"/>
    </location>
</feature>
<gene>
    <name evidence="2" type="ordered locus">Vdis_1884</name>
</gene>
<feature type="transmembrane region" description="Helical" evidence="1">
    <location>
        <begin position="93"/>
        <end position="115"/>
    </location>
</feature>
<dbReference type="HOGENOM" id="CLU_1431720_0_0_2"/>
<protein>
    <submittedName>
        <fullName evidence="2">Uncharacterized protein</fullName>
    </submittedName>
</protein>
<feature type="transmembrane region" description="Helical" evidence="1">
    <location>
        <begin position="7"/>
        <end position="27"/>
    </location>
</feature>
<keyword evidence="1" id="KW-1133">Transmembrane helix</keyword>
<dbReference type="RefSeq" id="WP_013336981.1">
    <property type="nucleotide sequence ID" value="NC_014537.1"/>
</dbReference>
<keyword evidence="3" id="KW-1185">Reference proteome</keyword>
<sequence>MGLARFLIAGFVGALLFLSLYFLVIWLQSSLIANPMFMGSLGLGSPFIIHVGCVGINPVPIIIDAVVLAVLALNLDSVGGLIRALKLTMTSSVIIASIASFAYSIVIHSLSGLVIYEVNSLTMLAALMIGVIAMMAICIMAKATECLRPSALALITYANALIIDYLVDALNSVTIAIAKGLFRIRWRIP</sequence>
<reference evidence="2 3" key="1">
    <citation type="journal article" date="2010" name="Stand. Genomic Sci.">
        <title>Complete genome sequence of Vulcanisaeta distributa type strain (IC-017).</title>
        <authorList>
            <person name="Mavromatis K."/>
            <person name="Sikorski J."/>
            <person name="Pabst E."/>
            <person name="Teshima H."/>
            <person name="Lapidus A."/>
            <person name="Lucas S."/>
            <person name="Nolan M."/>
            <person name="Glavina Del Rio T."/>
            <person name="Cheng J.F."/>
            <person name="Bruce D."/>
            <person name="Goodwin L."/>
            <person name="Pitluck S."/>
            <person name="Liolios K."/>
            <person name="Ivanova N."/>
            <person name="Mikhailova N."/>
            <person name="Pati A."/>
            <person name="Chen A."/>
            <person name="Palaniappan K."/>
            <person name="Land M."/>
            <person name="Hauser L."/>
            <person name="Chang Y.J."/>
            <person name="Jeffries C.D."/>
            <person name="Rohde M."/>
            <person name="Spring S."/>
            <person name="Goker M."/>
            <person name="Wirth R."/>
            <person name="Woyke T."/>
            <person name="Bristow J."/>
            <person name="Eisen J.A."/>
            <person name="Markowitz V."/>
            <person name="Hugenholtz P."/>
            <person name="Klenk H.P."/>
            <person name="Kyrpides N.C."/>
        </authorList>
    </citation>
    <scope>NUCLEOTIDE SEQUENCE [LARGE SCALE GENOMIC DNA]</scope>
    <source>
        <strain evidence="3">DSM 14429 / JCM 11212 / NBRC 100878 / IC-017</strain>
    </source>
</reference>
<accession>E1QNG8</accession>
<keyword evidence="1" id="KW-0812">Transmembrane</keyword>
<proteinExistence type="predicted"/>
<dbReference type="STRING" id="572478.Vdis_1884"/>
<evidence type="ECO:0000256" key="1">
    <source>
        <dbReference type="SAM" id="Phobius"/>
    </source>
</evidence>
<feature type="transmembrane region" description="Helical" evidence="1">
    <location>
        <begin position="47"/>
        <end position="73"/>
    </location>
</feature>
<organism evidence="2 3">
    <name type="scientific">Vulcanisaeta distributa (strain DSM 14429 / JCM 11212 / NBRC 100878 / IC-017)</name>
    <dbReference type="NCBI Taxonomy" id="572478"/>
    <lineage>
        <taxon>Archaea</taxon>
        <taxon>Thermoproteota</taxon>
        <taxon>Thermoprotei</taxon>
        <taxon>Thermoproteales</taxon>
        <taxon>Thermoproteaceae</taxon>
        <taxon>Vulcanisaeta</taxon>
    </lineage>
</organism>
<evidence type="ECO:0000313" key="3">
    <source>
        <dbReference type="Proteomes" id="UP000006681"/>
    </source>
</evidence>
<dbReference type="KEGG" id="vdi:Vdis_1884"/>
<evidence type="ECO:0000313" key="2">
    <source>
        <dbReference type="EMBL" id="ADN51256.1"/>
    </source>
</evidence>
<dbReference type="Proteomes" id="UP000006681">
    <property type="component" value="Chromosome"/>
</dbReference>
<name>E1QNG8_VULDI</name>